<accession>A0AB35U589</accession>
<organism evidence="2 3">
    <name type="scientific">Grylomicrobium aquisgranensis</name>
    <dbReference type="NCBI Taxonomy" id="2926318"/>
    <lineage>
        <taxon>Bacteria</taxon>
        <taxon>Bacillati</taxon>
        <taxon>Bacillota</taxon>
        <taxon>Erysipelotrichia</taxon>
        <taxon>Erysipelotrichales</taxon>
        <taxon>Erysipelotrichaceae</taxon>
        <taxon>Grylomicrobium</taxon>
    </lineage>
</organism>
<dbReference type="AlphaFoldDB" id="A0AB35U589"/>
<gene>
    <name evidence="2" type="ORF">MOZ60_09395</name>
</gene>
<dbReference type="Proteomes" id="UP001286174">
    <property type="component" value="Unassembled WGS sequence"/>
</dbReference>
<feature type="domain" description="AAA" evidence="1">
    <location>
        <begin position="19"/>
        <end position="91"/>
    </location>
</feature>
<keyword evidence="3" id="KW-1185">Reference proteome</keyword>
<dbReference type="Pfam" id="PF13173">
    <property type="entry name" value="AAA_14"/>
    <property type="match status" value="1"/>
</dbReference>
<sequence>MIQRDLYLHQLVSYMWDGQIKVITGIRRCGKSVLLFELFRDYLLSQGTSAENIITIELDKRKDVKFRSPIALSSMVEAKIQNSAQQYYLFIGQLPTA</sequence>
<dbReference type="SUPFAM" id="SSF52540">
    <property type="entry name" value="P-loop containing nucleoside triphosphate hydrolases"/>
    <property type="match status" value="1"/>
</dbReference>
<dbReference type="EMBL" id="JALBUR010000030">
    <property type="protein sequence ID" value="MDX8420306.1"/>
    <property type="molecule type" value="Genomic_DNA"/>
</dbReference>
<dbReference type="InterPro" id="IPR027417">
    <property type="entry name" value="P-loop_NTPase"/>
</dbReference>
<dbReference type="Gene3D" id="3.40.50.300">
    <property type="entry name" value="P-loop containing nucleotide triphosphate hydrolases"/>
    <property type="match status" value="1"/>
</dbReference>
<dbReference type="PANTHER" id="PTHR33295:SF18">
    <property type="entry name" value="AAA+ ATPASE DOMAIN-CONTAINING PROTEIN"/>
    <property type="match status" value="1"/>
</dbReference>
<dbReference type="InterPro" id="IPR041682">
    <property type="entry name" value="AAA_14"/>
</dbReference>
<name>A0AB35U589_9FIRM</name>
<comment type="caution">
    <text evidence="2">The sequence shown here is derived from an EMBL/GenBank/DDBJ whole genome shotgun (WGS) entry which is preliminary data.</text>
</comment>
<dbReference type="PANTHER" id="PTHR33295">
    <property type="entry name" value="ATPASE"/>
    <property type="match status" value="1"/>
</dbReference>
<protein>
    <submittedName>
        <fullName evidence="2">AAA family ATPase</fullName>
    </submittedName>
</protein>
<evidence type="ECO:0000259" key="1">
    <source>
        <dbReference type="Pfam" id="PF13173"/>
    </source>
</evidence>
<proteinExistence type="predicted"/>
<dbReference type="RefSeq" id="WP_370596472.1">
    <property type="nucleotide sequence ID" value="NZ_JALBUR010000030.1"/>
</dbReference>
<evidence type="ECO:0000313" key="3">
    <source>
        <dbReference type="Proteomes" id="UP001286174"/>
    </source>
</evidence>
<evidence type="ECO:0000313" key="2">
    <source>
        <dbReference type="EMBL" id="MDX8420306.1"/>
    </source>
</evidence>
<reference evidence="2 3" key="1">
    <citation type="submission" date="2022-03" db="EMBL/GenBank/DDBJ databases">
        <title>Novel taxa within the pig intestine.</title>
        <authorList>
            <person name="Wylensek D."/>
            <person name="Bishof K."/>
            <person name="Afrizal A."/>
            <person name="Clavel T."/>
        </authorList>
    </citation>
    <scope>NUCLEOTIDE SEQUENCE [LARGE SCALE GENOMIC DNA]</scope>
    <source>
        <strain evidence="2 3">CLA-KB-P133</strain>
    </source>
</reference>